<dbReference type="AlphaFoldDB" id="A0A6B3C8P0"/>
<reference evidence="1" key="1">
    <citation type="submission" date="2020-01" db="EMBL/GenBank/DDBJ databases">
        <title>Insect and environment-associated Actinomycetes.</title>
        <authorList>
            <person name="Currrie C."/>
            <person name="Chevrette M."/>
            <person name="Carlson C."/>
            <person name="Stubbendieck R."/>
            <person name="Wendt-Pienkowski E."/>
        </authorList>
    </citation>
    <scope>NUCLEOTIDE SEQUENCE</scope>
    <source>
        <strain evidence="1">SID12501</strain>
    </source>
</reference>
<comment type="caution">
    <text evidence="1">The sequence shown here is derived from an EMBL/GenBank/DDBJ whole genome shotgun (WGS) entry which is preliminary data.</text>
</comment>
<accession>A0A6B3C8P0</accession>
<evidence type="ECO:0000313" key="1">
    <source>
        <dbReference type="EMBL" id="NEC92762.1"/>
    </source>
</evidence>
<dbReference type="EMBL" id="JAAGLU010000182">
    <property type="protein sequence ID" value="NEC92762.1"/>
    <property type="molecule type" value="Genomic_DNA"/>
</dbReference>
<organism evidence="1">
    <name type="scientific">Streptomyces sp. SID12501</name>
    <dbReference type="NCBI Taxonomy" id="2706042"/>
    <lineage>
        <taxon>Bacteria</taxon>
        <taxon>Bacillati</taxon>
        <taxon>Actinomycetota</taxon>
        <taxon>Actinomycetes</taxon>
        <taxon>Kitasatosporales</taxon>
        <taxon>Streptomycetaceae</taxon>
        <taxon>Streptomyces</taxon>
    </lineage>
</organism>
<name>A0A6B3C8P0_9ACTN</name>
<sequence>TDGREIAAGHLFASRPVRTGVARIPAATKVHGFVNPVRLPLQSGTGSLTDAARLNLIGIHYADKPTVIEGGEG</sequence>
<protein>
    <submittedName>
        <fullName evidence="1">Uncharacterized protein</fullName>
    </submittedName>
</protein>
<proteinExistence type="predicted"/>
<feature type="non-terminal residue" evidence="1">
    <location>
        <position position="1"/>
    </location>
</feature>
<gene>
    <name evidence="1" type="ORF">G3I71_45105</name>
</gene>